<keyword evidence="2" id="KW-0547">Nucleotide-binding</keyword>
<keyword evidence="8" id="KW-1185">Reference proteome</keyword>
<evidence type="ECO:0000256" key="2">
    <source>
        <dbReference type="ARBA" id="ARBA00022741"/>
    </source>
</evidence>
<comment type="caution">
    <text evidence="7">The sequence shown here is derived from an EMBL/GenBank/DDBJ whole genome shotgun (WGS) entry which is preliminary data.</text>
</comment>
<reference evidence="7" key="2">
    <citation type="journal article" date="2023" name="Int. J. Mol. Sci.">
        <title>De Novo Assembly and Annotation of 11 Diverse Shrub Willow (Salix) Genomes Reveals Novel Gene Organization in Sex-Linked Regions.</title>
        <authorList>
            <person name="Hyden B."/>
            <person name="Feng K."/>
            <person name="Yates T.B."/>
            <person name="Jawdy S."/>
            <person name="Cereghino C."/>
            <person name="Smart L.B."/>
            <person name="Muchero W."/>
        </authorList>
    </citation>
    <scope>NUCLEOTIDE SEQUENCE</scope>
    <source>
        <tissue evidence="7">Shoot tip</tissue>
    </source>
</reference>
<feature type="transmembrane region" description="Helical" evidence="6">
    <location>
        <begin position="27"/>
        <end position="51"/>
    </location>
</feature>
<name>A0A9Q1A0L0_SALPP</name>
<protein>
    <submittedName>
        <fullName evidence="7">ATP-BINDING CASSETTE SUB-FAMILY C</fullName>
    </submittedName>
</protein>
<dbReference type="GO" id="GO:0042626">
    <property type="term" value="F:ATPase-coupled transmembrane transporter activity"/>
    <property type="evidence" value="ECO:0007669"/>
    <property type="project" value="TreeGrafter"/>
</dbReference>
<dbReference type="Gene3D" id="1.20.1560.10">
    <property type="entry name" value="ABC transporter type 1, transmembrane domain"/>
    <property type="match status" value="1"/>
</dbReference>
<dbReference type="InterPro" id="IPR050173">
    <property type="entry name" value="ABC_transporter_C-like"/>
</dbReference>
<dbReference type="OrthoDB" id="1690065at2759"/>
<keyword evidence="5 6" id="KW-0472">Membrane</keyword>
<evidence type="ECO:0000256" key="5">
    <source>
        <dbReference type="ARBA" id="ARBA00023136"/>
    </source>
</evidence>
<dbReference type="Proteomes" id="UP001151532">
    <property type="component" value="Chromosome 16"/>
</dbReference>
<sequence>MKFLSEILELRQAETGWLRKYVYKPAMISYVFWGGLLVWWLWPLLVLLIGIPLESGKVLSALATFRILQVPIYNLPDSISMIVQTKVSLDRIASFISLDDLKNDVLEKLPRGSSDTAVEIVDGNFSNQ</sequence>
<dbReference type="GO" id="GO:0016020">
    <property type="term" value="C:membrane"/>
    <property type="evidence" value="ECO:0007669"/>
    <property type="project" value="InterPro"/>
</dbReference>
<evidence type="ECO:0000256" key="6">
    <source>
        <dbReference type="SAM" id="Phobius"/>
    </source>
</evidence>
<reference evidence="7" key="1">
    <citation type="submission" date="2022-11" db="EMBL/GenBank/DDBJ databases">
        <authorList>
            <person name="Hyden B.L."/>
            <person name="Feng K."/>
            <person name="Yates T."/>
            <person name="Jawdy S."/>
            <person name="Smart L.B."/>
            <person name="Muchero W."/>
        </authorList>
    </citation>
    <scope>NUCLEOTIDE SEQUENCE</scope>
    <source>
        <tissue evidence="7">Shoot tip</tissue>
    </source>
</reference>
<evidence type="ECO:0000256" key="4">
    <source>
        <dbReference type="ARBA" id="ARBA00022989"/>
    </source>
</evidence>
<evidence type="ECO:0000256" key="3">
    <source>
        <dbReference type="ARBA" id="ARBA00022840"/>
    </source>
</evidence>
<dbReference type="EMBL" id="JAPFFK010000007">
    <property type="protein sequence ID" value="KAJ6753793.1"/>
    <property type="molecule type" value="Genomic_DNA"/>
</dbReference>
<keyword evidence="4 6" id="KW-1133">Transmembrane helix</keyword>
<dbReference type="GO" id="GO:0005524">
    <property type="term" value="F:ATP binding"/>
    <property type="evidence" value="ECO:0007669"/>
    <property type="project" value="UniProtKB-KW"/>
</dbReference>
<keyword evidence="1 6" id="KW-0812">Transmembrane</keyword>
<evidence type="ECO:0000313" key="8">
    <source>
        <dbReference type="Proteomes" id="UP001151532"/>
    </source>
</evidence>
<evidence type="ECO:0000256" key="1">
    <source>
        <dbReference type="ARBA" id="ARBA00022692"/>
    </source>
</evidence>
<keyword evidence="3 7" id="KW-0067">ATP-binding</keyword>
<organism evidence="7 8">
    <name type="scientific">Salix purpurea</name>
    <name type="common">Purple osier willow</name>
    <dbReference type="NCBI Taxonomy" id="77065"/>
    <lineage>
        <taxon>Eukaryota</taxon>
        <taxon>Viridiplantae</taxon>
        <taxon>Streptophyta</taxon>
        <taxon>Embryophyta</taxon>
        <taxon>Tracheophyta</taxon>
        <taxon>Spermatophyta</taxon>
        <taxon>Magnoliopsida</taxon>
        <taxon>eudicotyledons</taxon>
        <taxon>Gunneridae</taxon>
        <taxon>Pentapetalae</taxon>
        <taxon>rosids</taxon>
        <taxon>fabids</taxon>
        <taxon>Malpighiales</taxon>
        <taxon>Salicaceae</taxon>
        <taxon>Saliceae</taxon>
        <taxon>Salix</taxon>
    </lineage>
</organism>
<dbReference type="AlphaFoldDB" id="A0A9Q1A0L0"/>
<evidence type="ECO:0000313" key="7">
    <source>
        <dbReference type="EMBL" id="KAJ6753793.1"/>
    </source>
</evidence>
<dbReference type="PANTHER" id="PTHR24223">
    <property type="entry name" value="ATP-BINDING CASSETTE SUB-FAMILY C"/>
    <property type="match status" value="1"/>
</dbReference>
<proteinExistence type="predicted"/>
<gene>
    <name evidence="7" type="ORF">OIU79_026599</name>
</gene>
<accession>A0A9Q1A0L0</accession>
<dbReference type="InterPro" id="IPR036640">
    <property type="entry name" value="ABC1_TM_sf"/>
</dbReference>
<dbReference type="PANTHER" id="PTHR24223:SF181">
    <property type="entry name" value="ABC TRANSPORTER C FAMILY MEMBER 3"/>
    <property type="match status" value="1"/>
</dbReference>